<evidence type="ECO:0000313" key="1">
    <source>
        <dbReference type="EMBL" id="RED96165.1"/>
    </source>
</evidence>
<sequence length="98" mass="11520">MSCAFITHLITHNDVSKNQTDFHWYYRNYKMNRRIPRDRNIALPQLDYCGYNLTSVETPVLNKAECSAIAFAKFDVFYLMPRLQTGSRFQGYVLSNKT</sequence>
<dbReference type="EMBL" id="QREG01000015">
    <property type="protein sequence ID" value="RED96165.1"/>
    <property type="molecule type" value="Genomic_DNA"/>
</dbReference>
<accession>A0A3D9L254</accession>
<organism evidence="1 2">
    <name type="scientific">Marinoscillum furvescens DSM 4134</name>
    <dbReference type="NCBI Taxonomy" id="1122208"/>
    <lineage>
        <taxon>Bacteria</taxon>
        <taxon>Pseudomonadati</taxon>
        <taxon>Bacteroidota</taxon>
        <taxon>Cytophagia</taxon>
        <taxon>Cytophagales</taxon>
        <taxon>Reichenbachiellaceae</taxon>
        <taxon>Marinoscillum</taxon>
    </lineage>
</organism>
<evidence type="ECO:0000313" key="2">
    <source>
        <dbReference type="Proteomes" id="UP000256779"/>
    </source>
</evidence>
<keyword evidence="2" id="KW-1185">Reference proteome</keyword>
<name>A0A3D9L254_MARFU</name>
<reference evidence="1 2" key="1">
    <citation type="submission" date="2018-07" db="EMBL/GenBank/DDBJ databases">
        <title>Genomic Encyclopedia of Type Strains, Phase IV (KMG-IV): sequencing the most valuable type-strain genomes for metagenomic binning, comparative biology and taxonomic classification.</title>
        <authorList>
            <person name="Goeker M."/>
        </authorList>
    </citation>
    <scope>NUCLEOTIDE SEQUENCE [LARGE SCALE GENOMIC DNA]</scope>
    <source>
        <strain evidence="1 2">DSM 4134</strain>
    </source>
</reference>
<dbReference type="AlphaFoldDB" id="A0A3D9L254"/>
<protein>
    <submittedName>
        <fullName evidence="1">Uncharacterized protein</fullName>
    </submittedName>
</protein>
<dbReference type="Proteomes" id="UP000256779">
    <property type="component" value="Unassembled WGS sequence"/>
</dbReference>
<comment type="caution">
    <text evidence="1">The sequence shown here is derived from an EMBL/GenBank/DDBJ whole genome shotgun (WGS) entry which is preliminary data.</text>
</comment>
<proteinExistence type="predicted"/>
<gene>
    <name evidence="1" type="ORF">C7460_11555</name>
</gene>